<keyword evidence="1" id="KW-0234">DNA repair</keyword>
<dbReference type="GO" id="GO:0000723">
    <property type="term" value="P:telomere maintenance"/>
    <property type="evidence" value="ECO:0007669"/>
    <property type="project" value="InterPro"/>
</dbReference>
<sequence length="287" mass="32916">MTLLEFLTWFDYDRYSSPKVQDALQEPLVPNPLWRNNFEQPPPLKTSALLPRIVLSCGTSDDEESEDDINENTTHTSIANTELYKKDLNKNATRESINNENDDDLYSNQDVKINLPCIRIQELLASANGQQRFLANFLKQYLAATMQYEQRKLRVPNISKSLPFHTVVNGFSCESAIRNRPRRRRKGLLKIAHTGKAALNIYGWTIHTALGTRPDNRTTPNNAPSFKMHSHRNRLGDLILIIIDEISLVSYNLFQKVNKRLNEIFRVSDESDTYFGNTPILSFGDMA</sequence>
<dbReference type="Pfam" id="PF05970">
    <property type="entry name" value="PIF1"/>
    <property type="match status" value="1"/>
</dbReference>
<dbReference type="GO" id="GO:0043139">
    <property type="term" value="F:5'-3' DNA helicase activity"/>
    <property type="evidence" value="ECO:0007669"/>
    <property type="project" value="UniProtKB-EC"/>
</dbReference>
<comment type="similarity">
    <text evidence="1">Belongs to the helicase family.</text>
</comment>
<reference evidence="3" key="1">
    <citation type="submission" date="2021-02" db="EMBL/GenBank/DDBJ databases">
        <authorList>
            <person name="Nowell W R."/>
        </authorList>
    </citation>
    <scope>NUCLEOTIDE SEQUENCE</scope>
</reference>
<name>A0A815PZS0_ADIRI</name>
<dbReference type="EC" id="5.6.2.3" evidence="1"/>
<keyword evidence="1" id="KW-0547">Nucleotide-binding</keyword>
<protein>
    <recommendedName>
        <fullName evidence="1">ATP-dependent DNA helicase</fullName>
        <ecNumber evidence="1">5.6.2.3</ecNumber>
    </recommendedName>
</protein>
<dbReference type="PANTHER" id="PTHR47642">
    <property type="entry name" value="ATP-DEPENDENT DNA HELICASE"/>
    <property type="match status" value="1"/>
</dbReference>
<keyword evidence="1" id="KW-0233">DNA recombination</keyword>
<dbReference type="InterPro" id="IPR010285">
    <property type="entry name" value="DNA_helicase_pif1-like_DEAD"/>
</dbReference>
<evidence type="ECO:0000313" key="3">
    <source>
        <dbReference type="EMBL" id="CAF1456563.1"/>
    </source>
</evidence>
<dbReference type="GO" id="GO:0016787">
    <property type="term" value="F:hydrolase activity"/>
    <property type="evidence" value="ECO:0007669"/>
    <property type="project" value="UniProtKB-KW"/>
</dbReference>
<evidence type="ECO:0000313" key="4">
    <source>
        <dbReference type="Proteomes" id="UP000663828"/>
    </source>
</evidence>
<keyword evidence="1" id="KW-0067">ATP-binding</keyword>
<evidence type="ECO:0000256" key="1">
    <source>
        <dbReference type="RuleBase" id="RU363044"/>
    </source>
</evidence>
<keyword evidence="1" id="KW-0378">Hydrolase</keyword>
<dbReference type="GO" id="GO:0006281">
    <property type="term" value="P:DNA repair"/>
    <property type="evidence" value="ECO:0007669"/>
    <property type="project" value="UniProtKB-KW"/>
</dbReference>
<dbReference type="PANTHER" id="PTHR47642:SF5">
    <property type="entry name" value="ATP-DEPENDENT DNA HELICASE"/>
    <property type="match status" value="1"/>
</dbReference>
<comment type="caution">
    <text evidence="3">The sequence shown here is derived from an EMBL/GenBank/DDBJ whole genome shotgun (WGS) entry which is preliminary data.</text>
</comment>
<keyword evidence="1" id="KW-0227">DNA damage</keyword>
<accession>A0A815PZS0</accession>
<evidence type="ECO:0000259" key="2">
    <source>
        <dbReference type="Pfam" id="PF05970"/>
    </source>
</evidence>
<proteinExistence type="inferred from homology"/>
<organism evidence="3 4">
    <name type="scientific">Adineta ricciae</name>
    <name type="common">Rotifer</name>
    <dbReference type="NCBI Taxonomy" id="249248"/>
    <lineage>
        <taxon>Eukaryota</taxon>
        <taxon>Metazoa</taxon>
        <taxon>Spiralia</taxon>
        <taxon>Gnathifera</taxon>
        <taxon>Rotifera</taxon>
        <taxon>Eurotatoria</taxon>
        <taxon>Bdelloidea</taxon>
        <taxon>Adinetida</taxon>
        <taxon>Adinetidae</taxon>
        <taxon>Adineta</taxon>
    </lineage>
</organism>
<comment type="cofactor">
    <cofactor evidence="1">
        <name>Mg(2+)</name>
        <dbReference type="ChEBI" id="CHEBI:18420"/>
    </cofactor>
</comment>
<dbReference type="InterPro" id="IPR051055">
    <property type="entry name" value="PIF1_helicase"/>
</dbReference>
<dbReference type="InterPro" id="IPR027417">
    <property type="entry name" value="P-loop_NTPase"/>
</dbReference>
<dbReference type="AlphaFoldDB" id="A0A815PZS0"/>
<feature type="domain" description="DNA helicase Pif1-like DEAD-box helicase" evidence="2">
    <location>
        <begin position="179"/>
        <end position="285"/>
    </location>
</feature>
<dbReference type="Gene3D" id="3.40.50.300">
    <property type="entry name" value="P-loop containing nucleotide triphosphate hydrolases"/>
    <property type="match status" value="1"/>
</dbReference>
<dbReference type="GO" id="GO:0006310">
    <property type="term" value="P:DNA recombination"/>
    <property type="evidence" value="ECO:0007669"/>
    <property type="project" value="UniProtKB-KW"/>
</dbReference>
<keyword evidence="1" id="KW-0347">Helicase</keyword>
<dbReference type="Proteomes" id="UP000663828">
    <property type="component" value="Unassembled WGS sequence"/>
</dbReference>
<dbReference type="GO" id="GO:0005524">
    <property type="term" value="F:ATP binding"/>
    <property type="evidence" value="ECO:0007669"/>
    <property type="project" value="UniProtKB-KW"/>
</dbReference>
<dbReference type="EMBL" id="CAJNOR010003886">
    <property type="protein sequence ID" value="CAF1456563.1"/>
    <property type="molecule type" value="Genomic_DNA"/>
</dbReference>
<keyword evidence="4" id="KW-1185">Reference proteome</keyword>
<gene>
    <name evidence="3" type="ORF">XAT740_LOCUS37189</name>
</gene>
<comment type="catalytic activity">
    <reaction evidence="1">
        <text>ATP + H2O = ADP + phosphate + H(+)</text>
        <dbReference type="Rhea" id="RHEA:13065"/>
        <dbReference type="ChEBI" id="CHEBI:15377"/>
        <dbReference type="ChEBI" id="CHEBI:15378"/>
        <dbReference type="ChEBI" id="CHEBI:30616"/>
        <dbReference type="ChEBI" id="CHEBI:43474"/>
        <dbReference type="ChEBI" id="CHEBI:456216"/>
        <dbReference type="EC" id="5.6.2.3"/>
    </reaction>
</comment>